<evidence type="ECO:0000313" key="2">
    <source>
        <dbReference type="Proteomes" id="UP001211065"/>
    </source>
</evidence>
<sequence>MSLINLIYDTNNQYNFDHHIDNQIEELPVYEQQPLFEEPPLYRSYGKPTSLYVLKNTQNRCDVIFKLEDKKTTAYYVRCNCCFRKDFFFTLHLSECTGFPTLDLKSNDNELTLSKFAESQPFTRLKSPTVNNTPNTQYNNNNIPNKSSRTFLDYKTGKTFTWSLKIKNPIKKLNSKTLQNEVFILKNERGEIVATFKELSFFEYLSGQNKYNEPLGKLEINTEVLYLSQLISLTLIGVLEEKRRNSLWKEDA</sequence>
<evidence type="ECO:0000313" key="1">
    <source>
        <dbReference type="EMBL" id="KAJ3226240.1"/>
    </source>
</evidence>
<keyword evidence="2" id="KW-1185">Reference proteome</keyword>
<organism evidence="1 2">
    <name type="scientific">Clydaea vesicula</name>
    <dbReference type="NCBI Taxonomy" id="447962"/>
    <lineage>
        <taxon>Eukaryota</taxon>
        <taxon>Fungi</taxon>
        <taxon>Fungi incertae sedis</taxon>
        <taxon>Chytridiomycota</taxon>
        <taxon>Chytridiomycota incertae sedis</taxon>
        <taxon>Chytridiomycetes</taxon>
        <taxon>Lobulomycetales</taxon>
        <taxon>Lobulomycetaceae</taxon>
        <taxon>Clydaea</taxon>
    </lineage>
</organism>
<reference evidence="1" key="1">
    <citation type="submission" date="2020-05" db="EMBL/GenBank/DDBJ databases">
        <title>Phylogenomic resolution of chytrid fungi.</title>
        <authorList>
            <person name="Stajich J.E."/>
            <person name="Amses K."/>
            <person name="Simmons R."/>
            <person name="Seto K."/>
            <person name="Myers J."/>
            <person name="Bonds A."/>
            <person name="Quandt C.A."/>
            <person name="Barry K."/>
            <person name="Liu P."/>
            <person name="Grigoriev I."/>
            <person name="Longcore J.E."/>
            <person name="James T.Y."/>
        </authorList>
    </citation>
    <scope>NUCLEOTIDE SEQUENCE</scope>
    <source>
        <strain evidence="1">JEL0476</strain>
    </source>
</reference>
<accession>A0AAD5U7V9</accession>
<comment type="caution">
    <text evidence="1">The sequence shown here is derived from an EMBL/GenBank/DDBJ whole genome shotgun (WGS) entry which is preliminary data.</text>
</comment>
<dbReference type="EMBL" id="JADGJW010000041">
    <property type="protein sequence ID" value="KAJ3226240.1"/>
    <property type="molecule type" value="Genomic_DNA"/>
</dbReference>
<dbReference type="AlphaFoldDB" id="A0AAD5U7V9"/>
<protein>
    <submittedName>
        <fullName evidence="1">Uncharacterized protein</fullName>
    </submittedName>
</protein>
<dbReference type="Proteomes" id="UP001211065">
    <property type="component" value="Unassembled WGS sequence"/>
</dbReference>
<gene>
    <name evidence="1" type="ORF">HK099_005345</name>
</gene>
<proteinExistence type="predicted"/>
<name>A0AAD5U7V9_9FUNG</name>